<proteinExistence type="predicted"/>
<accession>A0A0F8ZHH1</accession>
<evidence type="ECO:0000313" key="1">
    <source>
        <dbReference type="EMBL" id="KKK85475.1"/>
    </source>
</evidence>
<dbReference type="AlphaFoldDB" id="A0A0F8ZHH1"/>
<comment type="caution">
    <text evidence="1">The sequence shown here is derived from an EMBL/GenBank/DDBJ whole genome shotgun (WGS) entry which is preliminary data.</text>
</comment>
<feature type="non-terminal residue" evidence="1">
    <location>
        <position position="1"/>
    </location>
</feature>
<reference evidence="1" key="1">
    <citation type="journal article" date="2015" name="Nature">
        <title>Complex archaea that bridge the gap between prokaryotes and eukaryotes.</title>
        <authorList>
            <person name="Spang A."/>
            <person name="Saw J.H."/>
            <person name="Jorgensen S.L."/>
            <person name="Zaremba-Niedzwiedzka K."/>
            <person name="Martijn J."/>
            <person name="Lind A.E."/>
            <person name="van Eijk R."/>
            <person name="Schleper C."/>
            <person name="Guy L."/>
            <person name="Ettema T.J."/>
        </authorList>
    </citation>
    <scope>NUCLEOTIDE SEQUENCE</scope>
</reference>
<protein>
    <submittedName>
        <fullName evidence="1">Uncharacterized protein</fullName>
    </submittedName>
</protein>
<dbReference type="EMBL" id="LAZR01051292">
    <property type="protein sequence ID" value="KKK85475.1"/>
    <property type="molecule type" value="Genomic_DNA"/>
</dbReference>
<name>A0A0F8ZHH1_9ZZZZ</name>
<sequence length="49" mass="6019">PTPSKIIDGQIWYDPAFSTHYKYWLFIKAWQQDQIELLNIHFEKHEKTL</sequence>
<organism evidence="1">
    <name type="scientific">marine sediment metagenome</name>
    <dbReference type="NCBI Taxonomy" id="412755"/>
    <lineage>
        <taxon>unclassified sequences</taxon>
        <taxon>metagenomes</taxon>
        <taxon>ecological metagenomes</taxon>
    </lineage>
</organism>
<gene>
    <name evidence="1" type="ORF">LCGC14_2772950</name>
</gene>